<dbReference type="Proteomes" id="UP000299102">
    <property type="component" value="Unassembled WGS sequence"/>
</dbReference>
<dbReference type="EMBL" id="BGZK01000043">
    <property type="protein sequence ID" value="GBP10939.1"/>
    <property type="molecule type" value="Genomic_DNA"/>
</dbReference>
<accession>A0A4C1T8T3</accession>
<keyword evidence="2" id="KW-1185">Reference proteome</keyword>
<dbReference type="AlphaFoldDB" id="A0A4C1T8T3"/>
<name>A0A4C1T8T3_EUMVA</name>
<sequence length="90" mass="10804">MRSQTRYNVNNSVTHWSNYAVHDPYPYPYHFPVRSRSESKTTLEYEQTVEPELNSIIELRSGLKEITTEKEVDRYKNVLRVDRAARESYY</sequence>
<evidence type="ECO:0000313" key="2">
    <source>
        <dbReference type="Proteomes" id="UP000299102"/>
    </source>
</evidence>
<organism evidence="1 2">
    <name type="scientific">Eumeta variegata</name>
    <name type="common">Bagworm moth</name>
    <name type="synonym">Eumeta japonica</name>
    <dbReference type="NCBI Taxonomy" id="151549"/>
    <lineage>
        <taxon>Eukaryota</taxon>
        <taxon>Metazoa</taxon>
        <taxon>Ecdysozoa</taxon>
        <taxon>Arthropoda</taxon>
        <taxon>Hexapoda</taxon>
        <taxon>Insecta</taxon>
        <taxon>Pterygota</taxon>
        <taxon>Neoptera</taxon>
        <taxon>Endopterygota</taxon>
        <taxon>Lepidoptera</taxon>
        <taxon>Glossata</taxon>
        <taxon>Ditrysia</taxon>
        <taxon>Tineoidea</taxon>
        <taxon>Psychidae</taxon>
        <taxon>Oiketicinae</taxon>
        <taxon>Eumeta</taxon>
    </lineage>
</organism>
<proteinExistence type="predicted"/>
<reference evidence="1 2" key="1">
    <citation type="journal article" date="2019" name="Commun. Biol.">
        <title>The bagworm genome reveals a unique fibroin gene that provides high tensile strength.</title>
        <authorList>
            <person name="Kono N."/>
            <person name="Nakamura H."/>
            <person name="Ohtoshi R."/>
            <person name="Tomita M."/>
            <person name="Numata K."/>
            <person name="Arakawa K."/>
        </authorList>
    </citation>
    <scope>NUCLEOTIDE SEQUENCE [LARGE SCALE GENOMIC DNA]</scope>
</reference>
<comment type="caution">
    <text evidence="1">The sequence shown here is derived from an EMBL/GenBank/DDBJ whole genome shotgun (WGS) entry which is preliminary data.</text>
</comment>
<evidence type="ECO:0000313" key="1">
    <source>
        <dbReference type="EMBL" id="GBP10939.1"/>
    </source>
</evidence>
<gene>
    <name evidence="1" type="ORF">EVAR_5502_1</name>
</gene>
<protein>
    <submittedName>
        <fullName evidence="1">Uncharacterized protein</fullName>
    </submittedName>
</protein>